<dbReference type="PANTHER" id="PTHR23175">
    <property type="entry name" value="PDZ DOMAIN-CONTAINING PROTEIN"/>
    <property type="match status" value="1"/>
</dbReference>
<feature type="compositionally biased region" description="Low complexity" evidence="3">
    <location>
        <begin position="1889"/>
        <end position="1899"/>
    </location>
</feature>
<evidence type="ECO:0008006" key="9">
    <source>
        <dbReference type="Google" id="ProtNLM"/>
    </source>
</evidence>
<evidence type="ECO:0000256" key="2">
    <source>
        <dbReference type="SAM" id="Coils"/>
    </source>
</evidence>
<keyword evidence="8" id="KW-1185">Reference proteome</keyword>
<dbReference type="InterPro" id="IPR001478">
    <property type="entry name" value="PDZ"/>
</dbReference>
<dbReference type="InterPro" id="IPR008936">
    <property type="entry name" value="Rho_GTPase_activation_prot"/>
</dbReference>
<feature type="coiled-coil region" evidence="2">
    <location>
        <begin position="2132"/>
        <end position="2159"/>
    </location>
</feature>
<feature type="compositionally biased region" description="Polar residues" evidence="3">
    <location>
        <begin position="687"/>
        <end position="697"/>
    </location>
</feature>
<feature type="region of interest" description="Disordered" evidence="3">
    <location>
        <begin position="1956"/>
        <end position="2007"/>
    </location>
</feature>
<dbReference type="PANTHER" id="PTHR23175:SF23">
    <property type="entry name" value="PDZ DOMAIN-CONTAINING PROTEIN"/>
    <property type="match status" value="1"/>
</dbReference>
<keyword evidence="1" id="KW-0343">GTPase activation</keyword>
<feature type="region of interest" description="Disordered" evidence="3">
    <location>
        <begin position="353"/>
        <end position="372"/>
    </location>
</feature>
<feature type="region of interest" description="Disordered" evidence="3">
    <location>
        <begin position="1066"/>
        <end position="1129"/>
    </location>
</feature>
<dbReference type="EnsemblMetazoa" id="AALFPA23_023418.R34853">
    <property type="protein sequence ID" value="AALFPA23_023418.P34853"/>
    <property type="gene ID" value="AALFPA23_023418"/>
</dbReference>
<feature type="compositionally biased region" description="Low complexity" evidence="3">
    <location>
        <begin position="552"/>
        <end position="573"/>
    </location>
</feature>
<feature type="compositionally biased region" description="Polar residues" evidence="3">
    <location>
        <begin position="1415"/>
        <end position="1450"/>
    </location>
</feature>
<feature type="region of interest" description="Disordered" evidence="3">
    <location>
        <begin position="684"/>
        <end position="710"/>
    </location>
</feature>
<evidence type="ECO:0000313" key="7">
    <source>
        <dbReference type="EnsemblMetazoa" id="AALFPA23_023418.P34853"/>
    </source>
</evidence>
<feature type="region of interest" description="Disordered" evidence="3">
    <location>
        <begin position="2020"/>
        <end position="2118"/>
    </location>
</feature>
<reference evidence="7" key="2">
    <citation type="submission" date="2025-05" db="UniProtKB">
        <authorList>
            <consortium name="EnsemblMetazoa"/>
        </authorList>
    </citation>
    <scope>IDENTIFICATION</scope>
    <source>
        <strain evidence="7">Foshan</strain>
    </source>
</reference>
<feature type="compositionally biased region" description="Low complexity" evidence="3">
    <location>
        <begin position="965"/>
        <end position="977"/>
    </location>
</feature>
<feature type="compositionally biased region" description="Low complexity" evidence="3">
    <location>
        <begin position="35"/>
        <end position="59"/>
    </location>
</feature>
<feature type="region of interest" description="Disordered" evidence="3">
    <location>
        <begin position="543"/>
        <end position="573"/>
    </location>
</feature>
<feature type="compositionally biased region" description="Low complexity" evidence="3">
    <location>
        <begin position="1956"/>
        <end position="1965"/>
    </location>
</feature>
<name>A0ABM2A0X3_AEDAL</name>
<dbReference type="InterPro" id="IPR001849">
    <property type="entry name" value="PH_domain"/>
</dbReference>
<dbReference type="RefSeq" id="XP_062700289.1">
    <property type="nucleotide sequence ID" value="XM_062844305.1"/>
</dbReference>
<dbReference type="Pfam" id="PF00620">
    <property type="entry name" value="RhoGAP"/>
    <property type="match status" value="1"/>
</dbReference>
<feature type="domain" description="PH" evidence="4">
    <location>
        <begin position="1188"/>
        <end position="1360"/>
    </location>
</feature>
<feature type="region of interest" description="Disordered" evidence="3">
    <location>
        <begin position="754"/>
        <end position="783"/>
    </location>
</feature>
<feature type="region of interest" description="Disordered" evidence="3">
    <location>
        <begin position="923"/>
        <end position="942"/>
    </location>
</feature>
<feature type="compositionally biased region" description="Low complexity" evidence="3">
    <location>
        <begin position="2038"/>
        <end position="2058"/>
    </location>
</feature>
<evidence type="ECO:0000313" key="8">
    <source>
        <dbReference type="Proteomes" id="UP000069940"/>
    </source>
</evidence>
<dbReference type="GeneID" id="109428467"/>
<reference evidence="8" key="1">
    <citation type="journal article" date="2015" name="Proc. Natl. Acad. Sci. U.S.A.">
        <title>Genome sequence of the Asian Tiger mosquito, Aedes albopictus, reveals insights into its biology, genetics, and evolution.</title>
        <authorList>
            <person name="Chen X.G."/>
            <person name="Jiang X."/>
            <person name="Gu J."/>
            <person name="Xu M."/>
            <person name="Wu Y."/>
            <person name="Deng Y."/>
            <person name="Zhang C."/>
            <person name="Bonizzoni M."/>
            <person name="Dermauw W."/>
            <person name="Vontas J."/>
            <person name="Armbruster P."/>
            <person name="Huang X."/>
            <person name="Yang Y."/>
            <person name="Zhang H."/>
            <person name="He W."/>
            <person name="Peng H."/>
            <person name="Liu Y."/>
            <person name="Wu K."/>
            <person name="Chen J."/>
            <person name="Lirakis M."/>
            <person name="Topalis P."/>
            <person name="Van Leeuwen T."/>
            <person name="Hall A.B."/>
            <person name="Jiang X."/>
            <person name="Thorpe C."/>
            <person name="Mueller R.L."/>
            <person name="Sun C."/>
            <person name="Waterhouse R.M."/>
            <person name="Yan G."/>
            <person name="Tu Z.J."/>
            <person name="Fang X."/>
            <person name="James A.A."/>
        </authorList>
    </citation>
    <scope>NUCLEOTIDE SEQUENCE [LARGE SCALE GENOMIC DNA]</scope>
    <source>
        <strain evidence="8">Foshan</strain>
    </source>
</reference>
<feature type="compositionally biased region" description="Gly residues" evidence="3">
    <location>
        <begin position="1966"/>
        <end position="1978"/>
    </location>
</feature>
<feature type="compositionally biased region" description="Low complexity" evidence="3">
    <location>
        <begin position="887"/>
        <end position="899"/>
    </location>
</feature>
<feature type="region of interest" description="Disordered" evidence="3">
    <location>
        <begin position="1847"/>
        <end position="1866"/>
    </location>
</feature>
<feature type="compositionally biased region" description="Low complexity" evidence="3">
    <location>
        <begin position="1066"/>
        <end position="1088"/>
    </location>
</feature>
<feature type="compositionally biased region" description="Low complexity" evidence="3">
    <location>
        <begin position="767"/>
        <end position="778"/>
    </location>
</feature>
<feature type="region of interest" description="Disordered" evidence="3">
    <location>
        <begin position="1391"/>
        <end position="1468"/>
    </location>
</feature>
<dbReference type="SMART" id="SM00233">
    <property type="entry name" value="PH"/>
    <property type="match status" value="1"/>
</dbReference>
<proteinExistence type="predicted"/>
<dbReference type="Gene3D" id="2.30.29.30">
    <property type="entry name" value="Pleckstrin-homology domain (PH domain)/Phosphotyrosine-binding domain (PTB)"/>
    <property type="match status" value="1"/>
</dbReference>
<evidence type="ECO:0000259" key="5">
    <source>
        <dbReference type="PROSITE" id="PS50106"/>
    </source>
</evidence>
<dbReference type="PROSITE" id="PS50238">
    <property type="entry name" value="RHOGAP"/>
    <property type="match status" value="1"/>
</dbReference>
<dbReference type="Proteomes" id="UP000069940">
    <property type="component" value="Unassembled WGS sequence"/>
</dbReference>
<feature type="region of interest" description="Disordered" evidence="3">
    <location>
        <begin position="1"/>
        <end position="59"/>
    </location>
</feature>
<feature type="compositionally biased region" description="Low complexity" evidence="3">
    <location>
        <begin position="999"/>
        <end position="1018"/>
    </location>
</feature>
<protein>
    <recommendedName>
        <fullName evidence="9">Rho gtpase-activating protein 21</fullName>
    </recommendedName>
</protein>
<sequence>MAEMDPPGGPPMPSVRTSSLPAPPPVPQPRSITAQAVVHQQAPSQQPQLPPQQQQQHLQPQVIIATGGSGIVPQQPPSSNQIFNPSNPTATGVNLPGNAAVPTGLLSGPRIVVLHRHNGDFGFTLRHFIVYPPPEATSDPNTDRLAAAAGMPNFAQPMDTVFVKKVHPNSPAFLAGLQEGDRLLEVNGLSVARLPYAQVVATIQQTPKTLTLQVVPKNYDLLQTYFSETAYNPETNQRPQPQQLFIPKASSTPNSRSSIASGGGSGGPGVPNVGVKRALTDQEKQESLYSTLQEIVENAAANKAIYAEVPKIRSPPMAAEAPQQVPQQPARSAAAKPLVFDFDPVKQQHFLAQQQQQQKFLQHSKDSDSISSYDSVKSAATLSANDVQLMGGGDSAIMSRLRKSFEQKEEFLRRPAPAPSSVPVPSQSGVVAAPFDVQQREFYGRPNRLQKSVWPPPPVQQQQPPPSITTMPVITSNNDHHHLQDSLATKPSKMSSGTQTAVPSKPVPTATGTNLATVREQHSSHLSAIREQFFSGINGLAFADGPPKSAPPSLALQREQQQQLSGSQSALPLSPHSMHVVSEKAKLFELGRPLSPDGVDRAELYKSELSRINTKQVVANVAVRRKEFELKAESTGWRRSTEEKPRSVSSDSDSRRTPIRVRSLSVESTHTKDLSTAAAAAAAATTSGSSDDQQLTITKDPASGPSPGVCTLLRQRPVRENSYRNAVRNSTAFWLQGPATSGAFVPPPSALLVSPPSSAPPIQSHASFPFSPSSLQPPSLTPIPPARTYAAAHHRLHPLSEEQFKLRMLHRNQTIVEVHSQPPAAAQLQTDDSGAISTSSSDEGGGGMVVVGRVAAAGGAGADSDVDMKPISFAKIQTAVKSPPPTSSGAPSAAVATPTTTAAVRPTTLNLCSDSGQVVLRQKNHHHHHHQPLNSSALTIEEDERKTRRISYLRATAHENLFQMMMDGSDPSDSSPMSLPPDTPDTEPEANVGDVGGVLAQQPQQHQQLQLSNLQTQQPALSSVASQPQQLKSAYRPWRRPRLTTDIQPLRRLFDESAPVINLPPILEQQQQPQPSSEPTTPTTPTNTEAGSVLDLSKLGAGSSDGEDGGMSPPPRLLGLQKQKRSSSLTTAMLSSQLGGSSMGNLHVITTTSASGVVTRSYFFAQSHSAKSKALAHFRDSPADPSVPVLREGELNIKVTLIDGKRSQDRSWRTVHAELRGNRLRLTLLRDTGKASSQSPEPSGIIDLTNFHVAEGNYTKRKNVFKLTTVNYPNPHQQQQHGQHQQHYPFGLMGTGPTSAQSHQHLALHHTQSAGGGLGSMGPSSGSSSLYKGYERELLLQADSHNDMRLWMDSLRTVCRSSQYLNSSDYINNLGGQQAEPQRVAALTSVQSTSNDEFSPVLSAKSHRKYALGSRSPSGQSPVTKSRKTPQQSSVAVLTPAAVSSSNQSHSGKESSDKETGSPKSKTWKGIVARQFRKMQGQPGSPGAQNAEMLLPDGASINVPLQLCPPSDENPYVPLLLAKCTNIVESKGLGVIGIYRIPGNTAAITQLTEQVNRGMDEVTLRDPKWDDVNVVSSLLKSFIRNLPEPLLPNEMYHSFINADKLTGQQRLIELRQLLHRIPAYNYETLKHLMRHLNVVSTNAQVNLMDPRNLAIVFGPSVVRSANESLETAVKDMKHQCQIVEVLINHYSYFFEDDLLPSVVEKPSTTTVDCGLDVPSASLLLDNVSKIEPFKESSKESSSHFVAQIVQAANRKIRRTAQRKSTMSSTTPDTLSLDSTTSAESKEQSSRSSSQQHHHHRYLHPSSAAGLVSGAAGDNRLSSPPDPAASPGVHSDDSQKENQLLVHQQQQHYYHHRHQQQQQQQQHHFYHNLRGEPGGVVGGGNRHHSTTSQSNDDNSSVLNRSSEDDSNDSAFADNGSMSLKTITITLDNKLRSLRNSSIDDSDRDVVDTMLESDNSSSCYSASGGTGGAGPLGGGTNSTPTRRSVHHSRPLTLGENIPYADESPERPLIQTRAKPLRQQHNNNNNNGNFPKAAVDSSSNSNLVNNNNNTSYGSAGNADDSVKSAQSQKSIDSGGTTTNSNDSCVTLVNEDDDEDDKVNNISISSDDTDTSTTSNPREKLTSTYRIDTEVLKKMNRILTNLERKANNLERKFNLNRSLSLNYKNHKNLECCCGHAVPAAPGAVIPCCHNNNNLHGHQNQNNNSISSGGGSVMSMNGGLNLRSRLMLTKDEKTDKNINRRRQIHDVSQTVPMGGEAAAGTCCGAATTGPQIILTPSAAVNPPTGGRTRRQMGNRSIRRRHTVGGTHDYGATTVVSKHGAVGHNGCPQQHQHQHQGMAARVIGACGVGPVVPQQGVCGGDEKETRCD</sequence>
<feature type="compositionally biased region" description="Basic and acidic residues" evidence="3">
    <location>
        <begin position="1451"/>
        <end position="1461"/>
    </location>
</feature>
<feature type="region of interest" description="Disordered" evidence="3">
    <location>
        <begin position="1871"/>
        <end position="1917"/>
    </location>
</feature>
<feature type="domain" description="Rho-GAP" evidence="6">
    <location>
        <begin position="1503"/>
        <end position="1694"/>
    </location>
</feature>
<evidence type="ECO:0000256" key="1">
    <source>
        <dbReference type="ARBA" id="ARBA00022468"/>
    </source>
</evidence>
<feature type="compositionally biased region" description="Polar residues" evidence="3">
    <location>
        <begin position="488"/>
        <end position="502"/>
    </location>
</feature>
<dbReference type="SUPFAM" id="SSF50729">
    <property type="entry name" value="PH domain-like"/>
    <property type="match status" value="1"/>
</dbReference>
<feature type="domain" description="PDZ" evidence="5">
    <location>
        <begin position="161"/>
        <end position="218"/>
    </location>
</feature>
<dbReference type="PROSITE" id="PS50106">
    <property type="entry name" value="PDZ"/>
    <property type="match status" value="1"/>
</dbReference>
<dbReference type="SUPFAM" id="SSF50156">
    <property type="entry name" value="PDZ domain-like"/>
    <property type="match status" value="1"/>
</dbReference>
<dbReference type="InterPro" id="IPR000198">
    <property type="entry name" value="RhoGAP_dom"/>
</dbReference>
<dbReference type="InterPro" id="IPR036034">
    <property type="entry name" value="PDZ_sf"/>
</dbReference>
<organism evidence="7 8">
    <name type="scientific">Aedes albopictus</name>
    <name type="common">Asian tiger mosquito</name>
    <name type="synonym">Stegomyia albopicta</name>
    <dbReference type="NCBI Taxonomy" id="7160"/>
    <lineage>
        <taxon>Eukaryota</taxon>
        <taxon>Metazoa</taxon>
        <taxon>Ecdysozoa</taxon>
        <taxon>Arthropoda</taxon>
        <taxon>Hexapoda</taxon>
        <taxon>Insecta</taxon>
        <taxon>Pterygota</taxon>
        <taxon>Neoptera</taxon>
        <taxon>Endopterygota</taxon>
        <taxon>Diptera</taxon>
        <taxon>Nematocera</taxon>
        <taxon>Culicoidea</taxon>
        <taxon>Culicidae</taxon>
        <taxon>Culicinae</taxon>
        <taxon>Aedini</taxon>
        <taxon>Aedes</taxon>
        <taxon>Stegomyia</taxon>
    </lineage>
</organism>
<feature type="region of interest" description="Disordered" evidence="3">
    <location>
        <begin position="880"/>
        <end position="899"/>
    </location>
</feature>
<feature type="compositionally biased region" description="Low complexity" evidence="3">
    <location>
        <begin position="1764"/>
        <end position="1782"/>
    </location>
</feature>
<feature type="compositionally biased region" description="Low complexity" evidence="3">
    <location>
        <begin position="2100"/>
        <end position="2116"/>
    </location>
</feature>
<dbReference type="InterPro" id="IPR011993">
    <property type="entry name" value="PH-like_dom_sf"/>
</dbReference>
<feature type="compositionally biased region" description="Basic and acidic residues" evidence="3">
    <location>
        <begin position="639"/>
        <end position="656"/>
    </location>
</feature>
<feature type="region of interest" description="Disordered" evidence="3">
    <location>
        <begin position="632"/>
        <end position="672"/>
    </location>
</feature>
<feature type="compositionally biased region" description="Polar residues" evidence="3">
    <location>
        <begin position="2064"/>
        <end position="2087"/>
    </location>
</feature>
<accession>A0ABM2A0X3</accession>
<dbReference type="CDD" id="cd04395">
    <property type="entry name" value="RhoGAP_ARHGAP21"/>
    <property type="match status" value="1"/>
</dbReference>
<dbReference type="PROSITE" id="PS50003">
    <property type="entry name" value="PH_DOMAIN"/>
    <property type="match status" value="1"/>
</dbReference>
<dbReference type="SUPFAM" id="SSF48350">
    <property type="entry name" value="GTPase activation domain, GAP"/>
    <property type="match status" value="1"/>
</dbReference>
<dbReference type="SMART" id="SM00228">
    <property type="entry name" value="PDZ"/>
    <property type="match status" value="1"/>
</dbReference>
<dbReference type="Pfam" id="PF00595">
    <property type="entry name" value="PDZ"/>
    <property type="match status" value="1"/>
</dbReference>
<feature type="compositionally biased region" description="Low complexity" evidence="3">
    <location>
        <begin position="1803"/>
        <end position="1816"/>
    </location>
</feature>
<keyword evidence="2" id="KW-0175">Coiled coil</keyword>
<evidence type="ECO:0000259" key="6">
    <source>
        <dbReference type="PROSITE" id="PS50238"/>
    </source>
</evidence>
<feature type="compositionally biased region" description="Polar residues" evidence="3">
    <location>
        <begin position="1019"/>
        <end position="1032"/>
    </location>
</feature>
<feature type="region of interest" description="Disordered" evidence="3">
    <location>
        <begin position="488"/>
        <end position="509"/>
    </location>
</feature>
<feature type="region of interest" description="Disordered" evidence="3">
    <location>
        <begin position="245"/>
        <end position="274"/>
    </location>
</feature>
<evidence type="ECO:0000259" key="4">
    <source>
        <dbReference type="PROSITE" id="PS50003"/>
    </source>
</evidence>
<evidence type="ECO:0000256" key="3">
    <source>
        <dbReference type="SAM" id="MobiDB-lite"/>
    </source>
</evidence>
<feature type="compositionally biased region" description="Polar residues" evidence="3">
    <location>
        <begin position="245"/>
        <end position="260"/>
    </location>
</feature>
<dbReference type="SMART" id="SM00324">
    <property type="entry name" value="RhoGAP"/>
    <property type="match status" value="1"/>
</dbReference>
<feature type="region of interest" description="Disordered" evidence="3">
    <location>
        <begin position="965"/>
        <end position="1037"/>
    </location>
</feature>
<dbReference type="Gene3D" id="1.10.555.10">
    <property type="entry name" value="Rho GTPase activation protein"/>
    <property type="match status" value="1"/>
</dbReference>
<dbReference type="Gene3D" id="2.30.42.10">
    <property type="match status" value="1"/>
</dbReference>
<feature type="region of interest" description="Disordered" evidence="3">
    <location>
        <begin position="1755"/>
        <end position="1839"/>
    </location>
</feature>